<reference evidence="1" key="2">
    <citation type="journal article" date="2015" name="Data Brief">
        <title>Shoot transcriptome of the giant reed, Arundo donax.</title>
        <authorList>
            <person name="Barrero R.A."/>
            <person name="Guerrero F.D."/>
            <person name="Moolhuijzen P."/>
            <person name="Goolsby J.A."/>
            <person name="Tidwell J."/>
            <person name="Bellgard S.E."/>
            <person name="Bellgard M.I."/>
        </authorList>
    </citation>
    <scope>NUCLEOTIDE SEQUENCE</scope>
    <source>
        <tissue evidence="1">Shoot tissue taken approximately 20 cm above the soil surface</tissue>
    </source>
</reference>
<reference evidence="1" key="1">
    <citation type="submission" date="2014-09" db="EMBL/GenBank/DDBJ databases">
        <authorList>
            <person name="Magalhaes I.L.F."/>
            <person name="Oliveira U."/>
            <person name="Santos F.R."/>
            <person name="Vidigal T.H.D.A."/>
            <person name="Brescovit A.D."/>
            <person name="Santos A.J."/>
        </authorList>
    </citation>
    <scope>NUCLEOTIDE SEQUENCE</scope>
    <source>
        <tissue evidence="1">Shoot tissue taken approximately 20 cm above the soil surface</tissue>
    </source>
</reference>
<organism evidence="1">
    <name type="scientific">Arundo donax</name>
    <name type="common">Giant reed</name>
    <name type="synonym">Donax arundinaceus</name>
    <dbReference type="NCBI Taxonomy" id="35708"/>
    <lineage>
        <taxon>Eukaryota</taxon>
        <taxon>Viridiplantae</taxon>
        <taxon>Streptophyta</taxon>
        <taxon>Embryophyta</taxon>
        <taxon>Tracheophyta</taxon>
        <taxon>Spermatophyta</taxon>
        <taxon>Magnoliopsida</taxon>
        <taxon>Liliopsida</taxon>
        <taxon>Poales</taxon>
        <taxon>Poaceae</taxon>
        <taxon>PACMAD clade</taxon>
        <taxon>Arundinoideae</taxon>
        <taxon>Arundineae</taxon>
        <taxon>Arundo</taxon>
    </lineage>
</organism>
<dbReference type="AlphaFoldDB" id="A0A0A8YKQ0"/>
<name>A0A0A8YKQ0_ARUDO</name>
<sequence length="25" mass="2936">MSISFLCFVMSYNCCPRCPPNLPRR</sequence>
<proteinExistence type="predicted"/>
<evidence type="ECO:0000313" key="1">
    <source>
        <dbReference type="EMBL" id="JAD26846.1"/>
    </source>
</evidence>
<protein>
    <submittedName>
        <fullName evidence="1">Uncharacterized protein</fullName>
    </submittedName>
</protein>
<dbReference type="EMBL" id="GBRH01271049">
    <property type="protein sequence ID" value="JAD26846.1"/>
    <property type="molecule type" value="Transcribed_RNA"/>
</dbReference>
<accession>A0A0A8YKQ0</accession>